<name>C4WQW1_9HYPH</name>
<dbReference type="EMBL" id="ACQA01000002">
    <property type="protein sequence ID" value="EEQ94620.1"/>
    <property type="molecule type" value="Genomic_DNA"/>
</dbReference>
<protein>
    <submittedName>
        <fullName evidence="1">Uncharacterized protein</fullName>
    </submittedName>
</protein>
<evidence type="ECO:0000313" key="1">
    <source>
        <dbReference type="EMBL" id="EEQ94620.1"/>
    </source>
</evidence>
<dbReference type="HOGENOM" id="CLU_2736072_0_0_5"/>
<dbReference type="AlphaFoldDB" id="C4WQW1"/>
<organism evidence="1 2">
    <name type="scientific">Brucella intermedia LMG 3301</name>
    <dbReference type="NCBI Taxonomy" id="641118"/>
    <lineage>
        <taxon>Bacteria</taxon>
        <taxon>Pseudomonadati</taxon>
        <taxon>Pseudomonadota</taxon>
        <taxon>Alphaproteobacteria</taxon>
        <taxon>Hyphomicrobiales</taxon>
        <taxon>Brucellaceae</taxon>
        <taxon>Brucella/Ochrobactrum group</taxon>
        <taxon>Brucella</taxon>
    </lineage>
</organism>
<evidence type="ECO:0000313" key="2">
    <source>
        <dbReference type="Proteomes" id="UP000004386"/>
    </source>
</evidence>
<dbReference type="Proteomes" id="UP000004386">
    <property type="component" value="Unassembled WGS sequence"/>
</dbReference>
<comment type="caution">
    <text evidence="1">The sequence shown here is derived from an EMBL/GenBank/DDBJ whole genome shotgun (WGS) entry which is preliminary data.</text>
</comment>
<reference evidence="1 2" key="1">
    <citation type="submission" date="2009-05" db="EMBL/GenBank/DDBJ databases">
        <authorList>
            <person name="Setubal J.C."/>
            <person name="Boyle S."/>
            <person name="Crasta O.R."/>
            <person name="Gillespie J.J."/>
            <person name="Kenyon R.W."/>
            <person name="Lu J."/>
            <person name="Mane S."/>
            <person name="Nagrani S."/>
            <person name="Shallom J.M."/>
            <person name="Shallom S."/>
            <person name="Shukla M."/>
            <person name="Snyder E.E."/>
            <person name="Sobral B.W."/>
            <person name="Wattam A.R."/>
            <person name="Will R."/>
            <person name="Williams K."/>
            <person name="Yoo H."/>
            <person name="Munk C."/>
            <person name="Tapia R."/>
            <person name="Green L."/>
            <person name="Rogers Y."/>
            <person name="Detter J.C."/>
            <person name="Bruce D."/>
            <person name="Brettin T.S."/>
            <person name="Tsolis R."/>
        </authorList>
    </citation>
    <scope>NUCLEOTIDE SEQUENCE [LARGE SCALE GENOMIC DNA]</scope>
    <source>
        <strain evidence="1 2">LMG 3301</strain>
    </source>
</reference>
<gene>
    <name evidence="1" type="ORF">OINT_2001861</name>
</gene>
<proteinExistence type="predicted"/>
<sequence length="71" mass="8479">MLTKRWPTRDDHCRQEESQSLLESWKWQNWPRIPTGGRAPEVDNLLRDQRSLFNWATRFLFGAFEGTVTLT</sequence>
<accession>C4WQW1</accession>